<evidence type="ECO:0000313" key="4">
    <source>
        <dbReference type="EMBL" id="WND02620.1"/>
    </source>
</evidence>
<protein>
    <submittedName>
        <fullName evidence="4">M23 family metallopeptidase</fullName>
        <ecNumber evidence="4">3.4.24.-</ecNumber>
    </submittedName>
</protein>
<keyword evidence="5" id="KW-1185">Reference proteome</keyword>
<dbReference type="InterPro" id="IPR036779">
    <property type="entry name" value="LysM_dom_sf"/>
</dbReference>
<keyword evidence="4" id="KW-0378">Hydrolase</keyword>
<dbReference type="PROSITE" id="PS51257">
    <property type="entry name" value="PROKAR_LIPOPROTEIN"/>
    <property type="match status" value="1"/>
</dbReference>
<keyword evidence="2" id="KW-0732">Signal</keyword>
<dbReference type="PROSITE" id="PS51782">
    <property type="entry name" value="LYSM"/>
    <property type="match status" value="2"/>
</dbReference>
<evidence type="ECO:0000256" key="2">
    <source>
        <dbReference type="SAM" id="SignalP"/>
    </source>
</evidence>
<reference evidence="4" key="1">
    <citation type="submission" date="2023-04" db="EMBL/GenBank/DDBJ databases">
        <title>Complete genome sequence of Temperatibacter marinus.</title>
        <authorList>
            <person name="Rong J.-C."/>
            <person name="Yi M.-L."/>
            <person name="Zhao Q."/>
        </authorList>
    </citation>
    <scope>NUCLEOTIDE SEQUENCE</scope>
    <source>
        <strain evidence="4">NBRC 110045</strain>
    </source>
</reference>
<accession>A0AA52EH03</accession>
<name>A0AA52EH03_9PROT</name>
<dbReference type="SUPFAM" id="SSF54106">
    <property type="entry name" value="LysM domain"/>
    <property type="match status" value="1"/>
</dbReference>
<comment type="similarity">
    <text evidence="1">Belongs to the E.coli NlpD/Haemophilus LppB family.</text>
</comment>
<dbReference type="Pfam" id="PF01476">
    <property type="entry name" value="LysM"/>
    <property type="match status" value="2"/>
</dbReference>
<dbReference type="RefSeq" id="WP_310798456.1">
    <property type="nucleotide sequence ID" value="NZ_CP123872.1"/>
</dbReference>
<sequence length="355" mass="39015">MNRLVGNLLFCFLLGVMLSACTSQSSYENPARIKPVFELRNTPFPVPKPKMRPEWKAKKLREARYPQRYPSKVAQRKKPAYIARATQQSVTVKKGDTLYGLSRRHTVNIRDLARVNKIQPPYALALGQKIKLPSPATHRVKRGDTSYSIAQAYGIRLSDLIRLNRIRPPYSLAVGQSLKLPGGAKITQRAPSSAAPKQSYQRQTAIAKKKVAKTGNLVPPPKTGKYFSWPVKGTIISRFGPKKGGIHNDGINMVASKGTAIRVAETGVVAYASDALPGYGNLILVKHSGNWVTAYAHTEGMKVTPGQVVKKGQVIARVGDSGGVQRPQLHFEIRRGRKALNPLLYLERPQTAAGP</sequence>
<dbReference type="GO" id="GO:0004222">
    <property type="term" value="F:metalloendopeptidase activity"/>
    <property type="evidence" value="ECO:0007669"/>
    <property type="project" value="TreeGrafter"/>
</dbReference>
<dbReference type="PANTHER" id="PTHR21666:SF263">
    <property type="entry name" value="MUREIN HYDROLASE ACTIVATOR NLPD"/>
    <property type="match status" value="1"/>
</dbReference>
<feature type="domain" description="LysM" evidence="3">
    <location>
        <begin position="88"/>
        <end position="132"/>
    </location>
</feature>
<dbReference type="PANTHER" id="PTHR21666">
    <property type="entry name" value="PEPTIDASE-RELATED"/>
    <property type="match status" value="1"/>
</dbReference>
<dbReference type="SMART" id="SM00257">
    <property type="entry name" value="LysM"/>
    <property type="match status" value="2"/>
</dbReference>
<dbReference type="InterPro" id="IPR018392">
    <property type="entry name" value="LysM"/>
</dbReference>
<dbReference type="EC" id="3.4.24.-" evidence="4"/>
<dbReference type="Gene3D" id="2.70.70.10">
    <property type="entry name" value="Glucose Permease (Domain IIA)"/>
    <property type="match status" value="1"/>
</dbReference>
<dbReference type="Gene3D" id="3.10.350.10">
    <property type="entry name" value="LysM domain"/>
    <property type="match status" value="2"/>
</dbReference>
<dbReference type="Pfam" id="PF01551">
    <property type="entry name" value="Peptidase_M23"/>
    <property type="match status" value="1"/>
</dbReference>
<evidence type="ECO:0000259" key="3">
    <source>
        <dbReference type="PROSITE" id="PS51782"/>
    </source>
</evidence>
<dbReference type="SUPFAM" id="SSF51261">
    <property type="entry name" value="Duplicated hybrid motif"/>
    <property type="match status" value="1"/>
</dbReference>
<feature type="chain" id="PRO_5041272445" evidence="2">
    <location>
        <begin position="23"/>
        <end position="355"/>
    </location>
</feature>
<organism evidence="4 5">
    <name type="scientific">Temperatibacter marinus</name>
    <dbReference type="NCBI Taxonomy" id="1456591"/>
    <lineage>
        <taxon>Bacteria</taxon>
        <taxon>Pseudomonadati</taxon>
        <taxon>Pseudomonadota</taxon>
        <taxon>Alphaproteobacteria</taxon>
        <taxon>Kordiimonadales</taxon>
        <taxon>Temperatibacteraceae</taxon>
        <taxon>Temperatibacter</taxon>
    </lineage>
</organism>
<dbReference type="AlphaFoldDB" id="A0AA52EH03"/>
<evidence type="ECO:0000256" key="1">
    <source>
        <dbReference type="ARBA" id="ARBA00038420"/>
    </source>
</evidence>
<proteinExistence type="inferred from homology"/>
<dbReference type="CDD" id="cd12797">
    <property type="entry name" value="M23_peptidase"/>
    <property type="match status" value="1"/>
</dbReference>
<feature type="signal peptide" evidence="2">
    <location>
        <begin position="1"/>
        <end position="22"/>
    </location>
</feature>
<dbReference type="KEGG" id="tmk:QGN29_13795"/>
<dbReference type="InterPro" id="IPR050570">
    <property type="entry name" value="Cell_wall_metabolism_enzyme"/>
</dbReference>
<dbReference type="Proteomes" id="UP001268683">
    <property type="component" value="Chromosome"/>
</dbReference>
<dbReference type="CDD" id="cd00118">
    <property type="entry name" value="LysM"/>
    <property type="match status" value="2"/>
</dbReference>
<dbReference type="EMBL" id="CP123872">
    <property type="protein sequence ID" value="WND02620.1"/>
    <property type="molecule type" value="Genomic_DNA"/>
</dbReference>
<feature type="domain" description="LysM" evidence="3">
    <location>
        <begin position="136"/>
        <end position="180"/>
    </location>
</feature>
<gene>
    <name evidence="4" type="ORF">QGN29_13795</name>
</gene>
<dbReference type="InterPro" id="IPR011055">
    <property type="entry name" value="Dup_hybrid_motif"/>
</dbReference>
<dbReference type="InterPro" id="IPR016047">
    <property type="entry name" value="M23ase_b-sheet_dom"/>
</dbReference>
<evidence type="ECO:0000313" key="5">
    <source>
        <dbReference type="Proteomes" id="UP001268683"/>
    </source>
</evidence>